<evidence type="ECO:0000313" key="1">
    <source>
        <dbReference type="EMBL" id="KDO25162.1"/>
    </source>
</evidence>
<proteinExistence type="predicted"/>
<protein>
    <recommendedName>
        <fullName evidence="3">F-box domain-containing protein</fullName>
    </recommendedName>
</protein>
<reference evidence="1 2" key="1">
    <citation type="journal article" date="2013" name="PLoS Genet.">
        <title>Distinctive expansion of potential virulence genes in the genome of the oomycete fish pathogen Saprolegnia parasitica.</title>
        <authorList>
            <person name="Jiang R.H."/>
            <person name="de Bruijn I."/>
            <person name="Haas B.J."/>
            <person name="Belmonte R."/>
            <person name="Lobach L."/>
            <person name="Christie J."/>
            <person name="van den Ackerveken G."/>
            <person name="Bottin A."/>
            <person name="Bulone V."/>
            <person name="Diaz-Moreno S.M."/>
            <person name="Dumas B."/>
            <person name="Fan L."/>
            <person name="Gaulin E."/>
            <person name="Govers F."/>
            <person name="Grenville-Briggs L.J."/>
            <person name="Horner N.R."/>
            <person name="Levin J.Z."/>
            <person name="Mammella M."/>
            <person name="Meijer H.J."/>
            <person name="Morris P."/>
            <person name="Nusbaum C."/>
            <person name="Oome S."/>
            <person name="Phillips A.J."/>
            <person name="van Rooyen D."/>
            <person name="Rzeszutek E."/>
            <person name="Saraiva M."/>
            <person name="Secombes C.J."/>
            <person name="Seidl M.F."/>
            <person name="Snel B."/>
            <person name="Stassen J.H."/>
            <person name="Sykes S."/>
            <person name="Tripathy S."/>
            <person name="van den Berg H."/>
            <person name="Vega-Arreguin J.C."/>
            <person name="Wawra S."/>
            <person name="Young S.K."/>
            <person name="Zeng Q."/>
            <person name="Dieguez-Uribeondo J."/>
            <person name="Russ C."/>
            <person name="Tyler B.M."/>
            <person name="van West P."/>
        </authorList>
    </citation>
    <scope>NUCLEOTIDE SEQUENCE [LARGE SCALE GENOMIC DNA]</scope>
    <source>
        <strain evidence="1 2">CBS 223.65</strain>
    </source>
</reference>
<dbReference type="Gene3D" id="3.80.10.10">
    <property type="entry name" value="Ribonuclease Inhibitor"/>
    <property type="match status" value="1"/>
</dbReference>
<dbReference type="VEuPathDB" id="FungiDB:SPRG_09436"/>
<dbReference type="KEGG" id="spar:SPRG_09436"/>
<dbReference type="InterPro" id="IPR032675">
    <property type="entry name" value="LRR_dom_sf"/>
</dbReference>
<keyword evidence="2" id="KW-1185">Reference proteome</keyword>
<gene>
    <name evidence="1" type="ORF">SPRG_09436</name>
</gene>
<dbReference type="EMBL" id="KK583234">
    <property type="protein sequence ID" value="KDO25162.1"/>
    <property type="molecule type" value="Genomic_DNA"/>
</dbReference>
<feature type="non-terminal residue" evidence="1">
    <location>
        <position position="406"/>
    </location>
</feature>
<sequence>MTDSGRQTKAARPTPLDVLALPHVVEAIATGLDNPYDFRCFLDAVPRVLWTPALTAFLDCNTVMPSSVITKWPRILLRSMELPPFVLTLVAATLPLRPRIELRGAIRDAAPLLASFVAVLGPALSSVTLNFFIGCTVQGQAISDLLLQRCPRLRKVTIMCFTLSENETVELNDLLAVVAHPHVEDLDISLPDMTATPRLGHLLATWLSTAPATILQLANVTQMDHDGAIAFCDALQASATLRELTMYNAPAFGGFHGRTLPVSLKTLAWESRPDRVVDVTALTDLATAVGPTQLKRLYCNVFGQLAACSAAAPMLSQLQCLMVSRLHADDMPALIAGLSSVPALTSLHLPDCDLSSSTELLLETLATTCMHLESLDIYSYLLTRREVVAVLSRTLDLPRLTSLSIR</sequence>
<dbReference type="Proteomes" id="UP000030745">
    <property type="component" value="Unassembled WGS sequence"/>
</dbReference>
<dbReference type="GeneID" id="24131601"/>
<evidence type="ECO:0000313" key="2">
    <source>
        <dbReference type="Proteomes" id="UP000030745"/>
    </source>
</evidence>
<dbReference type="SUPFAM" id="SSF52047">
    <property type="entry name" value="RNI-like"/>
    <property type="match status" value="1"/>
</dbReference>
<name>A0A067CEE1_SAPPC</name>
<accession>A0A067CEE1</accession>
<evidence type="ECO:0008006" key="3">
    <source>
        <dbReference type="Google" id="ProtNLM"/>
    </source>
</evidence>
<dbReference type="AlphaFoldDB" id="A0A067CEE1"/>
<organism evidence="1 2">
    <name type="scientific">Saprolegnia parasitica (strain CBS 223.65)</name>
    <dbReference type="NCBI Taxonomy" id="695850"/>
    <lineage>
        <taxon>Eukaryota</taxon>
        <taxon>Sar</taxon>
        <taxon>Stramenopiles</taxon>
        <taxon>Oomycota</taxon>
        <taxon>Saprolegniomycetes</taxon>
        <taxon>Saprolegniales</taxon>
        <taxon>Saprolegniaceae</taxon>
        <taxon>Saprolegnia</taxon>
    </lineage>
</organism>
<dbReference type="RefSeq" id="XP_012204030.1">
    <property type="nucleotide sequence ID" value="XM_012348640.1"/>
</dbReference>